<gene>
    <name evidence="1" type="ORF">LOD99_4222</name>
</gene>
<dbReference type="EMBL" id="JAKMXF010000297">
    <property type="protein sequence ID" value="KAI6652836.1"/>
    <property type="molecule type" value="Genomic_DNA"/>
</dbReference>
<evidence type="ECO:0000313" key="1">
    <source>
        <dbReference type="EMBL" id="KAI6652836.1"/>
    </source>
</evidence>
<name>A0AAV7JVB4_9METZ</name>
<dbReference type="InterPro" id="IPR023250">
    <property type="entry name" value="Cyclin-dep_Kinase_2_interact"/>
</dbReference>
<accession>A0AAV7JVB4</accession>
<dbReference type="PANTHER" id="PTHR15827">
    <property type="entry name" value="CYCLIN-DEPENDENT KINASE 2-INTERACTING PROTEIN"/>
    <property type="match status" value="1"/>
</dbReference>
<keyword evidence="2" id="KW-1185">Reference proteome</keyword>
<reference evidence="1 2" key="1">
    <citation type="journal article" date="2023" name="BMC Biol.">
        <title>The compact genome of the sponge Oopsacas minuta (Hexactinellida) is lacking key metazoan core genes.</title>
        <authorList>
            <person name="Santini S."/>
            <person name="Schenkelaars Q."/>
            <person name="Jourda C."/>
            <person name="Duchesne M."/>
            <person name="Belahbib H."/>
            <person name="Rocher C."/>
            <person name="Selva M."/>
            <person name="Riesgo A."/>
            <person name="Vervoort M."/>
            <person name="Leys S.P."/>
            <person name="Kodjabachian L."/>
            <person name="Le Bivic A."/>
            <person name="Borchiellini C."/>
            <person name="Claverie J.M."/>
            <person name="Renard E."/>
        </authorList>
    </citation>
    <scope>NUCLEOTIDE SEQUENCE [LARGE SCALE GENOMIC DNA]</scope>
    <source>
        <strain evidence="1">SPO-2</strain>
    </source>
</reference>
<comment type="caution">
    <text evidence="1">The sequence shown here is derived from an EMBL/GenBank/DDBJ whole genome shotgun (WGS) entry which is preliminary data.</text>
</comment>
<dbReference type="PANTHER" id="PTHR15827:SF2">
    <property type="entry name" value="CYCLIN-DEPENDENT KINASE 2-INTERACTING PROTEIN"/>
    <property type="match status" value="1"/>
</dbReference>
<dbReference type="Proteomes" id="UP001165289">
    <property type="component" value="Unassembled WGS sequence"/>
</dbReference>
<dbReference type="GO" id="GO:0016301">
    <property type="term" value="F:kinase activity"/>
    <property type="evidence" value="ECO:0007669"/>
    <property type="project" value="UniProtKB-KW"/>
</dbReference>
<protein>
    <submittedName>
        <fullName evidence="1">Cyclin-dependent kinase 2-interacting protein</fullName>
    </submittedName>
</protein>
<keyword evidence="1" id="KW-0418">Kinase</keyword>
<proteinExistence type="predicted"/>
<sequence length="193" mass="22921">MERKLKDSWAKWHNLVFKWDELNKDTFNQLQKLLNNRTQIDYYLAPSLDILNSVSELKETVISQLYIEQCQLKSALNRTRGKFLKLAGDMETLTQELTSCEELIISESNEWLQYSPHPNFPSFTLSHFRLFSERLLFLYRKELHIKLILLKELPIAKTEDSKVLYLTTWSFEPFLDKELTFSLNLILSILDIK</sequence>
<keyword evidence="1" id="KW-0808">Transferase</keyword>
<dbReference type="PRINTS" id="PR02040">
    <property type="entry name" value="CDK2IP"/>
</dbReference>
<evidence type="ECO:0000313" key="2">
    <source>
        <dbReference type="Proteomes" id="UP001165289"/>
    </source>
</evidence>
<organism evidence="1 2">
    <name type="scientific">Oopsacas minuta</name>
    <dbReference type="NCBI Taxonomy" id="111878"/>
    <lineage>
        <taxon>Eukaryota</taxon>
        <taxon>Metazoa</taxon>
        <taxon>Porifera</taxon>
        <taxon>Hexactinellida</taxon>
        <taxon>Hexasterophora</taxon>
        <taxon>Lyssacinosida</taxon>
        <taxon>Leucopsacidae</taxon>
        <taxon>Oopsacas</taxon>
    </lineage>
</organism>
<dbReference type="AlphaFoldDB" id="A0AAV7JVB4"/>